<keyword evidence="2" id="KW-1185">Reference proteome</keyword>
<comment type="caution">
    <text evidence="1">The sequence shown here is derived from an EMBL/GenBank/DDBJ whole genome shotgun (WGS) entry which is preliminary data.</text>
</comment>
<dbReference type="EMBL" id="BAAAPN010000107">
    <property type="protein sequence ID" value="GAA1778130.1"/>
    <property type="molecule type" value="Genomic_DNA"/>
</dbReference>
<accession>A0ABN2L884</accession>
<dbReference type="Proteomes" id="UP001501475">
    <property type="component" value="Unassembled WGS sequence"/>
</dbReference>
<name>A0ABN2L884_9MICO</name>
<dbReference type="Gene3D" id="1.10.10.60">
    <property type="entry name" value="Homeodomain-like"/>
    <property type="match status" value="1"/>
</dbReference>
<evidence type="ECO:0000313" key="1">
    <source>
        <dbReference type="EMBL" id="GAA1778130.1"/>
    </source>
</evidence>
<gene>
    <name evidence="1" type="ORF">GCM10009810_38860</name>
</gene>
<sequence>MPRNGVVQQRSRLTPVEVAAMAQDYRAGVGSYRLARKYGVSESTVLARLRASGIDTSITETELRQRAEDAAAMVRLREARWTYKAIGERFGITRQGVAKRISAQESSSS</sequence>
<organism evidence="1 2">
    <name type="scientific">Nostocoides vanveenii</name>
    <dbReference type="NCBI Taxonomy" id="330835"/>
    <lineage>
        <taxon>Bacteria</taxon>
        <taxon>Bacillati</taxon>
        <taxon>Actinomycetota</taxon>
        <taxon>Actinomycetes</taxon>
        <taxon>Micrococcales</taxon>
        <taxon>Intrasporangiaceae</taxon>
        <taxon>Nostocoides</taxon>
    </lineage>
</organism>
<proteinExistence type="predicted"/>
<evidence type="ECO:0000313" key="2">
    <source>
        <dbReference type="Proteomes" id="UP001501475"/>
    </source>
</evidence>
<protein>
    <submittedName>
        <fullName evidence="1">Uncharacterized protein</fullName>
    </submittedName>
</protein>
<reference evidence="1 2" key="1">
    <citation type="journal article" date="2019" name="Int. J. Syst. Evol. Microbiol.">
        <title>The Global Catalogue of Microorganisms (GCM) 10K type strain sequencing project: providing services to taxonomists for standard genome sequencing and annotation.</title>
        <authorList>
            <consortium name="The Broad Institute Genomics Platform"/>
            <consortium name="The Broad Institute Genome Sequencing Center for Infectious Disease"/>
            <person name="Wu L."/>
            <person name="Ma J."/>
        </authorList>
    </citation>
    <scope>NUCLEOTIDE SEQUENCE [LARGE SCALE GENOMIC DNA]</scope>
    <source>
        <strain evidence="1 2">JCM 15591</strain>
    </source>
</reference>